<keyword evidence="7" id="KW-0378">Hydrolase</keyword>
<sequence length="2405" mass="267956">MSSSNRQKLLDKRFNDVLNDKVKVDGKNARIFLEAICAQDSARCVQRLIESSSGLPALQLAMRHDTGTTFLNGQATDVLLHFFKASELDNLFEHLLIPVVDPPVFWTAFVKAFDDDQLDDRASLAFAEILLRLLSFTHTDTLPYRTVAQQQTVQDRLINSSDSRIKEIGYQVHHICSTYKSSKTPKGVASPDGPGGRHDNDFADFRSVAILPTGDEILSRRPAFLRPGAFLDEPEGEETRVADYLDNTFRLLREDMVHEMREEVQITLGKKKGRKRGVTIENVELVGAYTGKEDKTERWGIKVKCNNDFKSLKNVPDKDRLKYLENDSKFLKHQSLVCIIDNDQLVAFANVNRVEKLLAEKPPVVVLELEGGASTSRVFQAFQVPDKIKITQIDVAVFAFDPVLKALQRMQSVPLADELLFWKDREALKEASVVPTRVVAPLSLKPDTDIQPLLETPTRIVLDKSQSDSLLAGLTQRVSLIQGPPGTGKSFIGALLAKAIHKYTEQKILVVCYTNHALDQFLEDLIKIGISEDTIIRLGGRANSEMARLGMHNRRQAFRRSKADWTIIDRLKQSALTLRKDLERAVQGAMASRVAYQDLLQYLEFEDEEFFAAFEVSHEDDDGMTRVGADGKEVGPEELLYRWHRGYDAGQFKDDANVQDARAIWEMSPQERLDRIAKWKEAILKQAIENVCSAADSYNRVQDQLLEKFSREPTAAVLKGMRIIGCTTTGAAKLTEEIRQARPDVLLVEEAGEILESHVLTSLGESVSQMILIGDHKQLRPKVNNYLLTVEKGEGYELNRSLFERLVLRGYPHHALSAQHRMRPEISAFIRALTYPDLRDAPKTIGRANIRGVQNNIVFIDHSHPEDTDTRIADKADGDSSSSKQNTYEVQMILKIVRYLAQQGYKTDDLVLLTPYLGQMSKMRDLLKKDCDPVLNDLDSFELIRAGILDPKTSGPPKKRIRIATIDNYQGEESDIVIASLTRSNQRNDIGFMDSPERVNVLLSRARNGLILIGNSRTFLNTKKKDAKALWSKFFKLAKDNGHMYEGFPVKCERHPDRTATLSTDKEFDEICPDGGCAEACDIMLSCGIHKCKLMCHAIDDHATMKCLHQYSKKCDANRHNLRWKCHQGAPEICKACEDEEKRRQKELEEKIQRELQREEEQEEHDKRMAELEAKKQAKLDALADAELKRQRDSAYNQKEKDVDAFIANVRNNRVSVPPPSSERTSSSVPGSNAPPPRPVSPSSQNPPGAYHTSNPAHPPASNPTPTTPVPSNSQGASTSPATGAALAQPSGPITSPSHLKWLHLKRINGEKNEAIDKLMAMTGLEDVKAEVMKIKAHIDLLRRQNVPTNKERLNLVLLGNPGTGKTTVARLYSQFLESIKVLPGDAFIETTGSSLAHEGVGGAKTMIQKALSVGGGAIFIDEAYQLVSEHQQSGSQVLDFLLAEMENRVGTLVFILAGYTKQMEKFFDHNPGLPSRVPYSLTFADYTDAEFLVMLEALVVEKYSGRMKIEDGMQGLYVRIAVRRLGRGRGREGFGNARALQNMFTKVCQRQAERVEKERMNAQPTDDFLLLKEDLIGPDPSQVIPKCKPWQKLQGMTGLESVKDAVRTFIDLVNTNYHRELQEKEPLAMSLNRVFLGSPGTGKTTVAKLYGQILCELGLLSNGEVVVKNPGDFVGAYLGHSEKNTKAILSNTVGKSHQDSFKTAVIDTMVAEIQSVPGEDRCVLLLGYKEQMEEMFQNVNPGLASRFRVEDAFTFNDFTEPQLMEIMEMKMKTQDLQATDHAKSVAQELLSRAKNRPNFGNGREVENMLSLAKMKYQQRSSKIPPHLRSDVMFEPEDFDPDWQRAQNAAANLQKLFQDLVGCDDIVQKLGNYQKIASAMKTQGLDMRTRIPTNFIFKGPPGTGKTTIARKFGEVYYDMGFLASSELIECAASDLVGKYVGHTGPQTTKLFEKALGKVLFVDEAYQLSQGHFAKEAIDTVVGLMTQEKFKNKLIIIFAGYEKEMNALIGTNPGLASRFSDEIILGNIPPQKCLRILDLCLQKSKVTLAELSDPTSAAYQEMESIIERMSRSPNWGNARTVVDGVGKRMIEKAFLGVASQPGSAPSLTADEAIQIMKDMLDQERQRSDVPRLKPTFASSANLPMASASGPAPPPPPAASSSSSASAGPPKPPPPAPPKDSSARRNQKPPNAPKPSTSKPSIPPQGRSSPSTPSSSQLRPPGIAGKSRPTSSVHTVSGRTTPTAPTRASPGPGAVRRDAGVSDEVWKQLQADGDAIKREQDRLANEVKNNHKEMSRAITEQKQRDKEAAQLEAKMKAAKDQAAQQDFLRKLDEARKKAKAAKEAREKAVAELRRKQQEEQKRRREIEEANKKLQRMGACPMGYHWIPQSDGWRCAGGSHFVHRSQLR</sequence>
<proteinExistence type="inferred from homology"/>
<dbReference type="KEGG" id="cput:CONPUDRAFT_92059"/>
<dbReference type="Gene3D" id="3.40.50.300">
    <property type="entry name" value="P-loop containing nucleotide triphosphate hydrolases"/>
    <property type="match status" value="6"/>
</dbReference>
<dbReference type="OrthoDB" id="2423195at2759"/>
<feature type="compositionally biased region" description="Low complexity" evidence="5">
    <location>
        <begin position="2235"/>
        <end position="2252"/>
    </location>
</feature>
<feature type="compositionally biased region" description="Pro residues" evidence="5">
    <location>
        <begin position="1257"/>
        <end position="1269"/>
    </location>
</feature>
<feature type="compositionally biased region" description="Low complexity" evidence="5">
    <location>
        <begin position="2192"/>
        <end position="2219"/>
    </location>
</feature>
<comment type="caution">
    <text evidence="7">The sequence shown here is derived from an EMBL/GenBank/DDBJ whole genome shotgun (WGS) entry which is preliminary data.</text>
</comment>
<dbReference type="CDD" id="cd00009">
    <property type="entry name" value="AAA"/>
    <property type="match status" value="2"/>
</dbReference>
<evidence type="ECO:0000259" key="6">
    <source>
        <dbReference type="SMART" id="SM00382"/>
    </source>
</evidence>
<feature type="compositionally biased region" description="Pro residues" evidence="5">
    <location>
        <begin position="2167"/>
        <end position="2176"/>
    </location>
</feature>
<dbReference type="InterPro" id="IPR047187">
    <property type="entry name" value="SF1_C_Upf1"/>
</dbReference>
<organism evidence="7 8">
    <name type="scientific">Coniophora puteana (strain RWD-64-598)</name>
    <name type="common">Brown rot fungus</name>
    <dbReference type="NCBI Taxonomy" id="741705"/>
    <lineage>
        <taxon>Eukaryota</taxon>
        <taxon>Fungi</taxon>
        <taxon>Dikarya</taxon>
        <taxon>Basidiomycota</taxon>
        <taxon>Agaricomycotina</taxon>
        <taxon>Agaricomycetes</taxon>
        <taxon>Agaricomycetidae</taxon>
        <taxon>Boletales</taxon>
        <taxon>Coniophorineae</taxon>
        <taxon>Coniophoraceae</taxon>
        <taxon>Coniophora</taxon>
    </lineage>
</organism>
<evidence type="ECO:0000313" key="8">
    <source>
        <dbReference type="Proteomes" id="UP000053558"/>
    </source>
</evidence>
<dbReference type="InterPro" id="IPR000641">
    <property type="entry name" value="CbxX/CfxQ"/>
</dbReference>
<dbReference type="Pfam" id="PF13086">
    <property type="entry name" value="AAA_11"/>
    <property type="match status" value="1"/>
</dbReference>
<feature type="coiled-coil region" evidence="4">
    <location>
        <begin position="1138"/>
        <end position="1189"/>
    </location>
</feature>
<dbReference type="GO" id="GO:0016887">
    <property type="term" value="F:ATP hydrolysis activity"/>
    <property type="evidence" value="ECO:0007669"/>
    <property type="project" value="InterPro"/>
</dbReference>
<evidence type="ECO:0000256" key="5">
    <source>
        <dbReference type="SAM" id="MobiDB-lite"/>
    </source>
</evidence>
<evidence type="ECO:0000313" key="7">
    <source>
        <dbReference type="EMBL" id="EIW77517.1"/>
    </source>
</evidence>
<evidence type="ECO:0000256" key="2">
    <source>
        <dbReference type="ARBA" id="ARBA00022741"/>
    </source>
</evidence>
<dbReference type="CDD" id="cd06008">
    <property type="entry name" value="NF-X1-zinc-finger"/>
    <property type="match status" value="1"/>
</dbReference>
<dbReference type="Pfam" id="PF13087">
    <property type="entry name" value="AAA_12"/>
    <property type="match status" value="1"/>
</dbReference>
<dbReference type="InterPro" id="IPR041679">
    <property type="entry name" value="DNA2/NAM7-like_C"/>
</dbReference>
<comment type="similarity">
    <text evidence="1">Belongs to the CbxX/CfxQ family.</text>
</comment>
<dbReference type="CDD" id="cd17936">
    <property type="entry name" value="EEXXEc_NFX1"/>
    <property type="match status" value="1"/>
</dbReference>
<keyword evidence="8" id="KW-1185">Reference proteome</keyword>
<dbReference type="PANTHER" id="PTHR43392:SF2">
    <property type="entry name" value="AAA-TYPE ATPASE FAMILY PROTEIN _ ANKYRIN REPEAT FAMILY PROTEIN"/>
    <property type="match status" value="1"/>
</dbReference>
<keyword evidence="3" id="KW-0067">ATP-binding</keyword>
<dbReference type="RefSeq" id="XP_007771957.1">
    <property type="nucleotide sequence ID" value="XM_007773767.1"/>
</dbReference>
<dbReference type="CDD" id="cd18808">
    <property type="entry name" value="SF1_C_Upf1"/>
    <property type="match status" value="1"/>
</dbReference>
<evidence type="ECO:0000256" key="4">
    <source>
        <dbReference type="SAM" id="Coils"/>
    </source>
</evidence>
<dbReference type="SUPFAM" id="SSF52540">
    <property type="entry name" value="P-loop containing nucleoside triphosphate hydrolases"/>
    <property type="match status" value="4"/>
</dbReference>
<protein>
    <submittedName>
        <fullName evidence="7">P-loop containing nucleoside triphosphate hydrolase protein</fullName>
    </submittedName>
</protein>
<gene>
    <name evidence="7" type="ORF">CONPUDRAFT_92059</name>
</gene>
<reference evidence="8" key="1">
    <citation type="journal article" date="2012" name="Science">
        <title>The Paleozoic origin of enzymatic lignin decomposition reconstructed from 31 fungal genomes.</title>
        <authorList>
            <person name="Floudas D."/>
            <person name="Binder M."/>
            <person name="Riley R."/>
            <person name="Barry K."/>
            <person name="Blanchette R.A."/>
            <person name="Henrissat B."/>
            <person name="Martinez A.T."/>
            <person name="Otillar R."/>
            <person name="Spatafora J.W."/>
            <person name="Yadav J.S."/>
            <person name="Aerts A."/>
            <person name="Benoit I."/>
            <person name="Boyd A."/>
            <person name="Carlson A."/>
            <person name="Copeland A."/>
            <person name="Coutinho P.M."/>
            <person name="de Vries R.P."/>
            <person name="Ferreira P."/>
            <person name="Findley K."/>
            <person name="Foster B."/>
            <person name="Gaskell J."/>
            <person name="Glotzer D."/>
            <person name="Gorecki P."/>
            <person name="Heitman J."/>
            <person name="Hesse C."/>
            <person name="Hori C."/>
            <person name="Igarashi K."/>
            <person name="Jurgens J.A."/>
            <person name="Kallen N."/>
            <person name="Kersten P."/>
            <person name="Kohler A."/>
            <person name="Kuees U."/>
            <person name="Kumar T.K.A."/>
            <person name="Kuo A."/>
            <person name="LaButti K."/>
            <person name="Larrondo L.F."/>
            <person name="Lindquist E."/>
            <person name="Ling A."/>
            <person name="Lombard V."/>
            <person name="Lucas S."/>
            <person name="Lundell T."/>
            <person name="Martin R."/>
            <person name="McLaughlin D.J."/>
            <person name="Morgenstern I."/>
            <person name="Morin E."/>
            <person name="Murat C."/>
            <person name="Nagy L.G."/>
            <person name="Nolan M."/>
            <person name="Ohm R.A."/>
            <person name="Patyshakuliyeva A."/>
            <person name="Rokas A."/>
            <person name="Ruiz-Duenas F.J."/>
            <person name="Sabat G."/>
            <person name="Salamov A."/>
            <person name="Samejima M."/>
            <person name="Schmutz J."/>
            <person name="Slot J.C."/>
            <person name="St John F."/>
            <person name="Stenlid J."/>
            <person name="Sun H."/>
            <person name="Sun S."/>
            <person name="Syed K."/>
            <person name="Tsang A."/>
            <person name="Wiebenga A."/>
            <person name="Young D."/>
            <person name="Pisabarro A."/>
            <person name="Eastwood D.C."/>
            <person name="Martin F."/>
            <person name="Cullen D."/>
            <person name="Grigoriev I.V."/>
            <person name="Hibbett D.S."/>
        </authorList>
    </citation>
    <scope>NUCLEOTIDE SEQUENCE [LARGE SCALE GENOMIC DNA]</scope>
    <source>
        <strain evidence="8">RWD-64-598 SS2</strain>
    </source>
</reference>
<dbReference type="OMA" id="DAFYFDD"/>
<dbReference type="InterPro" id="IPR041627">
    <property type="entry name" value="AAA_lid_6"/>
</dbReference>
<evidence type="ECO:0000256" key="1">
    <source>
        <dbReference type="ARBA" id="ARBA00010378"/>
    </source>
</evidence>
<feature type="domain" description="AAA+ ATPase" evidence="6">
    <location>
        <begin position="1891"/>
        <end position="2028"/>
    </location>
</feature>
<dbReference type="InterPro" id="IPR027417">
    <property type="entry name" value="P-loop_NTPase"/>
</dbReference>
<feature type="domain" description="AAA+ ATPase" evidence="6">
    <location>
        <begin position="1352"/>
        <end position="1641"/>
    </location>
</feature>
<accession>A0A5M3MEP1</accession>
<dbReference type="Pfam" id="PF00004">
    <property type="entry name" value="AAA"/>
    <property type="match status" value="2"/>
</dbReference>
<dbReference type="Proteomes" id="UP000053558">
    <property type="component" value="Unassembled WGS sequence"/>
</dbReference>
<dbReference type="GO" id="GO:0004386">
    <property type="term" value="F:helicase activity"/>
    <property type="evidence" value="ECO:0007669"/>
    <property type="project" value="InterPro"/>
</dbReference>
<keyword evidence="2" id="KW-0547">Nucleotide-binding</keyword>
<keyword evidence="4" id="KW-0175">Coiled coil</keyword>
<dbReference type="FunFam" id="3.40.50.300:FF:001660">
    <property type="entry name" value="NF-X1 finger and helicase protein, putative"/>
    <property type="match status" value="1"/>
</dbReference>
<dbReference type="Pfam" id="PF17866">
    <property type="entry name" value="AAA_lid_6"/>
    <property type="match status" value="2"/>
</dbReference>
<dbReference type="InterPro" id="IPR003959">
    <property type="entry name" value="ATPase_AAA_core"/>
</dbReference>
<evidence type="ECO:0000256" key="3">
    <source>
        <dbReference type="ARBA" id="ARBA00022840"/>
    </source>
</evidence>
<feature type="region of interest" description="Disordered" evidence="5">
    <location>
        <begin position="2336"/>
        <end position="2367"/>
    </location>
</feature>
<feature type="region of interest" description="Disordered" evidence="5">
    <location>
        <begin position="1213"/>
        <end position="1298"/>
    </location>
</feature>
<dbReference type="GeneID" id="19211501"/>
<feature type="compositionally biased region" description="Polar residues" evidence="5">
    <location>
        <begin position="1222"/>
        <end position="1231"/>
    </location>
</feature>
<dbReference type="PANTHER" id="PTHR43392">
    <property type="entry name" value="AAA-TYPE ATPASE FAMILY PROTEIN / ANKYRIN REPEAT FAMILY PROTEIN"/>
    <property type="match status" value="1"/>
</dbReference>
<dbReference type="InterPro" id="IPR041677">
    <property type="entry name" value="DNA2/NAM7_AAA_11"/>
</dbReference>
<dbReference type="FunFam" id="3.40.50.300:FF:000216">
    <property type="entry name" value="Type VII secretion ATPase EccA"/>
    <property type="match status" value="2"/>
</dbReference>
<feature type="domain" description="AAA+ ATPase" evidence="6">
    <location>
        <begin position="475"/>
        <end position="861"/>
    </location>
</feature>
<feature type="compositionally biased region" description="Low complexity" evidence="5">
    <location>
        <begin position="2157"/>
        <end position="2166"/>
    </location>
</feature>
<dbReference type="FunFam" id="1.10.8.60:FF:000160">
    <property type="entry name" value="WGS project CABT00000000 data, contig 2.55"/>
    <property type="match status" value="1"/>
</dbReference>
<dbReference type="SMART" id="SM00382">
    <property type="entry name" value="AAA"/>
    <property type="match status" value="3"/>
</dbReference>
<dbReference type="InterPro" id="IPR050773">
    <property type="entry name" value="CbxX/CfxQ_RuBisCO_ESX"/>
</dbReference>
<feature type="region of interest" description="Disordered" evidence="5">
    <location>
        <begin position="2139"/>
        <end position="2260"/>
    </location>
</feature>
<dbReference type="InterPro" id="IPR003593">
    <property type="entry name" value="AAA+_ATPase"/>
</dbReference>
<dbReference type="EMBL" id="JH711583">
    <property type="protein sequence ID" value="EIW77517.1"/>
    <property type="molecule type" value="Genomic_DNA"/>
</dbReference>
<dbReference type="PRINTS" id="PR00819">
    <property type="entry name" value="CBXCFQXSUPER"/>
</dbReference>
<name>A0A5M3MEP1_CONPW</name>
<dbReference type="Gene3D" id="1.10.8.60">
    <property type="match status" value="2"/>
</dbReference>
<dbReference type="GO" id="GO:0005524">
    <property type="term" value="F:ATP binding"/>
    <property type="evidence" value="ECO:0007669"/>
    <property type="project" value="UniProtKB-KW"/>
</dbReference>